<accession>A0A7J7HUM3</accession>
<dbReference type="Gene3D" id="2.40.70.10">
    <property type="entry name" value="Acid Proteases"/>
    <property type="match status" value="1"/>
</dbReference>
<dbReference type="InterPro" id="IPR032799">
    <property type="entry name" value="TAXi_C"/>
</dbReference>
<keyword evidence="2" id="KW-0645">Protease</keyword>
<dbReference type="InterPro" id="IPR021109">
    <property type="entry name" value="Peptidase_aspartic_dom_sf"/>
</dbReference>
<comment type="caution">
    <text evidence="6">The sequence shown here is derived from an EMBL/GenBank/DDBJ whole genome shotgun (WGS) entry which is preliminary data.</text>
</comment>
<reference evidence="6 7" key="2">
    <citation type="submission" date="2020-07" db="EMBL/GenBank/DDBJ databases">
        <title>Genome assembly of wild tea tree DASZ reveals pedigree and selection history of tea varieties.</title>
        <authorList>
            <person name="Zhang W."/>
        </authorList>
    </citation>
    <scope>NUCLEOTIDE SEQUENCE [LARGE SCALE GENOMIC DNA]</scope>
    <source>
        <strain evidence="7">cv. G240</strain>
        <tissue evidence="6">Leaf</tissue>
    </source>
</reference>
<evidence type="ECO:0000256" key="1">
    <source>
        <dbReference type="ARBA" id="ARBA00007447"/>
    </source>
</evidence>
<reference evidence="7" key="1">
    <citation type="journal article" date="2020" name="Nat. Commun.">
        <title>Genome assembly of wild tea tree DASZ reveals pedigree and selection history of tea varieties.</title>
        <authorList>
            <person name="Zhang W."/>
            <person name="Zhang Y."/>
            <person name="Qiu H."/>
            <person name="Guo Y."/>
            <person name="Wan H."/>
            <person name="Zhang X."/>
            <person name="Scossa F."/>
            <person name="Alseekh S."/>
            <person name="Zhang Q."/>
            <person name="Wang P."/>
            <person name="Xu L."/>
            <person name="Schmidt M.H."/>
            <person name="Jia X."/>
            <person name="Li D."/>
            <person name="Zhu A."/>
            <person name="Guo F."/>
            <person name="Chen W."/>
            <person name="Ni D."/>
            <person name="Usadel B."/>
            <person name="Fernie A.R."/>
            <person name="Wen W."/>
        </authorList>
    </citation>
    <scope>NUCLEOTIDE SEQUENCE [LARGE SCALE GENOMIC DNA]</scope>
    <source>
        <strain evidence="7">cv. G240</strain>
    </source>
</reference>
<sequence>MDSGSNLVWIQCAPCIKCPKQLTPLSSSYRNQTCISCYCQFDPQQTYCDSVGICAYNGNYVDTISTRGILGMEEVRTTYRRSEKFDRWTVATSDSPQHSKSDRLCYMGEVSRDLKGFPVITFHFAGGADLVLDVDTMFVQLQYTVTPASEEDNLTIIGIRAQQYYNFAYDLDAMKLYFQRIDCQLVED</sequence>
<protein>
    <recommendedName>
        <fullName evidence="8">Peptidase A1 domain-containing protein</fullName>
    </recommendedName>
</protein>
<feature type="domain" description="Xylanase inhibitor C-terminal" evidence="4">
    <location>
        <begin position="95"/>
        <end position="179"/>
    </location>
</feature>
<dbReference type="Pfam" id="PF14543">
    <property type="entry name" value="TAXi_N"/>
    <property type="match status" value="1"/>
</dbReference>
<dbReference type="Proteomes" id="UP000593564">
    <property type="component" value="Unassembled WGS sequence"/>
</dbReference>
<keyword evidence="7" id="KW-1185">Reference proteome</keyword>
<dbReference type="GO" id="GO:0008233">
    <property type="term" value="F:peptidase activity"/>
    <property type="evidence" value="ECO:0007669"/>
    <property type="project" value="UniProtKB-KW"/>
</dbReference>
<dbReference type="AlphaFoldDB" id="A0A7J7HUM3"/>
<proteinExistence type="inferred from homology"/>
<dbReference type="GO" id="GO:0006508">
    <property type="term" value="P:proteolysis"/>
    <property type="evidence" value="ECO:0007669"/>
    <property type="project" value="UniProtKB-KW"/>
</dbReference>
<evidence type="ECO:0000313" key="6">
    <source>
        <dbReference type="EMBL" id="KAF5956552.1"/>
    </source>
</evidence>
<dbReference type="PANTHER" id="PTHR47967:SF14">
    <property type="entry name" value="EUKARYOTIC ASPARTYL PROTEASE FAMILY PROTEIN"/>
    <property type="match status" value="1"/>
</dbReference>
<comment type="similarity">
    <text evidence="1">Belongs to the peptidase A1 family.</text>
</comment>
<name>A0A7J7HUM3_CAMSI</name>
<keyword evidence="3" id="KW-0378">Hydrolase</keyword>
<organism evidence="6 7">
    <name type="scientific">Camellia sinensis</name>
    <name type="common">Tea plant</name>
    <name type="synonym">Thea sinensis</name>
    <dbReference type="NCBI Taxonomy" id="4442"/>
    <lineage>
        <taxon>Eukaryota</taxon>
        <taxon>Viridiplantae</taxon>
        <taxon>Streptophyta</taxon>
        <taxon>Embryophyta</taxon>
        <taxon>Tracheophyta</taxon>
        <taxon>Spermatophyta</taxon>
        <taxon>Magnoliopsida</taxon>
        <taxon>eudicotyledons</taxon>
        <taxon>Gunneridae</taxon>
        <taxon>Pentapetalae</taxon>
        <taxon>asterids</taxon>
        <taxon>Ericales</taxon>
        <taxon>Theaceae</taxon>
        <taxon>Camellia</taxon>
    </lineage>
</organism>
<dbReference type="Pfam" id="PF14541">
    <property type="entry name" value="TAXi_C"/>
    <property type="match status" value="1"/>
</dbReference>
<evidence type="ECO:0000256" key="3">
    <source>
        <dbReference type="ARBA" id="ARBA00022801"/>
    </source>
</evidence>
<dbReference type="EMBL" id="JACBKZ010000002">
    <property type="protein sequence ID" value="KAF5956552.1"/>
    <property type="molecule type" value="Genomic_DNA"/>
</dbReference>
<dbReference type="GO" id="GO:0005576">
    <property type="term" value="C:extracellular region"/>
    <property type="evidence" value="ECO:0007669"/>
    <property type="project" value="TreeGrafter"/>
</dbReference>
<evidence type="ECO:0000256" key="2">
    <source>
        <dbReference type="ARBA" id="ARBA00022670"/>
    </source>
</evidence>
<dbReference type="PANTHER" id="PTHR47967">
    <property type="entry name" value="OS07G0603500 PROTEIN-RELATED"/>
    <property type="match status" value="1"/>
</dbReference>
<evidence type="ECO:0000313" key="7">
    <source>
        <dbReference type="Proteomes" id="UP000593564"/>
    </source>
</evidence>
<evidence type="ECO:0000259" key="5">
    <source>
        <dbReference type="Pfam" id="PF14543"/>
    </source>
</evidence>
<dbReference type="SUPFAM" id="SSF50630">
    <property type="entry name" value="Acid proteases"/>
    <property type="match status" value="2"/>
</dbReference>
<feature type="domain" description="Xylanase inhibitor N-terminal" evidence="5">
    <location>
        <begin position="1"/>
        <end position="93"/>
    </location>
</feature>
<gene>
    <name evidence="6" type="ORF">HYC85_003777</name>
</gene>
<evidence type="ECO:0000259" key="4">
    <source>
        <dbReference type="Pfam" id="PF14541"/>
    </source>
</evidence>
<dbReference type="InterPro" id="IPR032861">
    <property type="entry name" value="TAXi_N"/>
</dbReference>
<dbReference type="InterPro" id="IPR051708">
    <property type="entry name" value="Plant_Aspart_Prot_A1"/>
</dbReference>
<evidence type="ECO:0008006" key="8">
    <source>
        <dbReference type="Google" id="ProtNLM"/>
    </source>
</evidence>